<feature type="compositionally biased region" description="Low complexity" evidence="1">
    <location>
        <begin position="257"/>
        <end position="296"/>
    </location>
</feature>
<dbReference type="InterPro" id="IPR036305">
    <property type="entry name" value="RGS_sf"/>
</dbReference>
<dbReference type="EMBL" id="JADGIZ020000014">
    <property type="protein sequence ID" value="KAL2916891.1"/>
    <property type="molecule type" value="Genomic_DNA"/>
</dbReference>
<evidence type="ECO:0000313" key="3">
    <source>
        <dbReference type="EMBL" id="KAL2916891.1"/>
    </source>
</evidence>
<feature type="region of interest" description="Disordered" evidence="1">
    <location>
        <begin position="558"/>
        <end position="632"/>
    </location>
</feature>
<dbReference type="InterPro" id="IPR016137">
    <property type="entry name" value="RGS"/>
</dbReference>
<sequence>MPDPPKYARHVSIDMLRTLVDSPSLSHSGSAGRMNVDGHGLQQHHSQPPSTQELTERFARYRKERRSRISTSILKCKERTSKHINQFIRIHVQFRDGKRFPLLVDRMQTIDYVTRQIEAEYAIRYLIDSSPGGAARDFDETDLLASIASNSGYIPIMQVAQLYDPGRLGLPFMSPVGDLLAFDDVVTAVTTDEVTPDFEDEDDEDEVPSGSRSAADASQDGLSGQAKAKELGSVFELIDMKYTKTKGPVAESGKTPSSRGTTSSGTTAASGASAAAADSSAGESSGANDGSSAAAGLPRSNTVKGSTLDDRLQSVLHNIISLQFFNEFCLQEYSIENTLFWIEAEIFKTIADAPIRKLFAEYLYLTYIMAANAPLALNISADVRRDIPWPIPDTVEAGIFDEAQDHAYAMIKGHAYARYESSKIFERFLEFKLSDRYTYIQGRVMWTHDAMFPNVERIEEIAGIVNILIDPSSEASQKALAEFGGGAFPSIASMLFRQHVLSGIIARYFPLVSPVIRGYFNVSTRSAWSDRQKRMQKEKKLTKFFGHRPTTEHMRLQQVKDSGPRGSTGGGGFDGGPGSPGAVRHAAGGSGGAGGAIHHALGDGHAMLSSQGSNVDSVLGDGQTDTTKRRKAEKLTGFFGETRLPKKQMKRQNLVDGGASGDAIAAADDDADDDDDDADNAAGGAGVSDDDSIVVNQNELSAEERRALNRRARKLRMMLGQTLDERTVSNKVTMPIVLQKAASMSNEMLAAPGAGSVGGGLDGAGGADGISDAAGAHGPSTASFISTVDSFIDQFGGDGGVQEDSRMAYKQRFDKLSQFLGHRINESDLIEAQAAAPKSPPMARPLTSEEKKVFQKKSGKLERILGSTVPAQAIVSYAAPGASSGGHSPRSPDARGLDGDALLAGSHASPMAGQGRGSAGDRERSHGSIHGLLGGDAAGDDAAAKQGASHGDGSLMKSMTEELLRFGITPAVLDRDGSVHRSSSNNHLAADKDDDDDDDDARKRAKQMRINKLRKLLGADLRVGMVIEKQFLDYIEKSISESVDDPEERKALTEDLNRLKSMAQVKTAGAQPAVSPGLASSSSSSSSSPLRSASVKRNAQSAATNAGAASAGNAAHGSNDALNN</sequence>
<feature type="region of interest" description="Disordered" evidence="1">
    <location>
        <begin position="659"/>
        <end position="697"/>
    </location>
</feature>
<comment type="caution">
    <text evidence="3">The sequence shown here is derived from an EMBL/GenBank/DDBJ whole genome shotgun (WGS) entry which is preliminary data.</text>
</comment>
<dbReference type="PANTHER" id="PTHR10845:SF192">
    <property type="entry name" value="DOUBLE HIT, ISOFORM B"/>
    <property type="match status" value="1"/>
</dbReference>
<feature type="region of interest" description="Disordered" evidence="1">
    <location>
        <begin position="975"/>
        <end position="1003"/>
    </location>
</feature>
<feature type="region of interest" description="Disordered" evidence="1">
    <location>
        <begin position="246"/>
        <end position="300"/>
    </location>
</feature>
<dbReference type="InterPro" id="IPR044926">
    <property type="entry name" value="RGS_subdomain_2"/>
</dbReference>
<proteinExistence type="predicted"/>
<feature type="domain" description="RGS" evidence="2">
    <location>
        <begin position="311"/>
        <end position="429"/>
    </location>
</feature>
<feature type="region of interest" description="Disordered" evidence="1">
    <location>
        <begin position="193"/>
        <end position="225"/>
    </location>
</feature>
<feature type="region of interest" description="Disordered" evidence="1">
    <location>
        <begin position="22"/>
        <end position="54"/>
    </location>
</feature>
<evidence type="ECO:0000256" key="1">
    <source>
        <dbReference type="SAM" id="MobiDB-lite"/>
    </source>
</evidence>
<feature type="compositionally biased region" description="Acidic residues" evidence="1">
    <location>
        <begin position="667"/>
        <end position="679"/>
    </location>
</feature>
<evidence type="ECO:0000313" key="4">
    <source>
        <dbReference type="Proteomes" id="UP001527925"/>
    </source>
</evidence>
<accession>A0ABR4NBS5</accession>
<dbReference type="PANTHER" id="PTHR10845">
    <property type="entry name" value="REGULATOR OF G PROTEIN SIGNALING"/>
    <property type="match status" value="1"/>
</dbReference>
<organism evidence="3 4">
    <name type="scientific">Polyrhizophydium stewartii</name>
    <dbReference type="NCBI Taxonomy" id="2732419"/>
    <lineage>
        <taxon>Eukaryota</taxon>
        <taxon>Fungi</taxon>
        <taxon>Fungi incertae sedis</taxon>
        <taxon>Chytridiomycota</taxon>
        <taxon>Chytridiomycota incertae sedis</taxon>
        <taxon>Chytridiomycetes</taxon>
        <taxon>Rhizophydiales</taxon>
        <taxon>Rhizophydiales incertae sedis</taxon>
        <taxon>Polyrhizophydium</taxon>
    </lineage>
</organism>
<protein>
    <recommendedName>
        <fullName evidence="2">RGS domain-containing protein</fullName>
    </recommendedName>
</protein>
<dbReference type="Gene3D" id="1.10.167.10">
    <property type="entry name" value="Regulator of G-protein Signalling 4, domain 2"/>
    <property type="match status" value="1"/>
</dbReference>
<keyword evidence="4" id="KW-1185">Reference proteome</keyword>
<dbReference type="Proteomes" id="UP001527925">
    <property type="component" value="Unassembled WGS sequence"/>
</dbReference>
<feature type="compositionally biased region" description="Acidic residues" evidence="1">
    <location>
        <begin position="194"/>
        <end position="207"/>
    </location>
</feature>
<gene>
    <name evidence="3" type="ORF">HK105_203670</name>
</gene>
<reference evidence="3 4" key="1">
    <citation type="submission" date="2023-09" db="EMBL/GenBank/DDBJ databases">
        <title>Pangenome analysis of Batrachochytrium dendrobatidis and related Chytrids.</title>
        <authorList>
            <person name="Yacoub M.N."/>
            <person name="Stajich J.E."/>
            <person name="James T.Y."/>
        </authorList>
    </citation>
    <scope>NUCLEOTIDE SEQUENCE [LARGE SCALE GENOMIC DNA]</scope>
    <source>
        <strain evidence="3 4">JEL0888</strain>
    </source>
</reference>
<feature type="compositionally biased region" description="Gly residues" evidence="1">
    <location>
        <begin position="566"/>
        <end position="579"/>
    </location>
</feature>
<dbReference type="Pfam" id="PF00615">
    <property type="entry name" value="RGS"/>
    <property type="match status" value="1"/>
</dbReference>
<feature type="compositionally biased region" description="Polar residues" evidence="1">
    <location>
        <begin position="43"/>
        <end position="53"/>
    </location>
</feature>
<feature type="compositionally biased region" description="Low complexity" evidence="1">
    <location>
        <begin position="1075"/>
        <end position="1124"/>
    </location>
</feature>
<evidence type="ECO:0000259" key="2">
    <source>
        <dbReference type="PROSITE" id="PS50132"/>
    </source>
</evidence>
<dbReference type="SUPFAM" id="SSF48097">
    <property type="entry name" value="Regulator of G-protein signaling, RGS"/>
    <property type="match status" value="1"/>
</dbReference>
<dbReference type="SMART" id="SM00315">
    <property type="entry name" value="RGS"/>
    <property type="match status" value="1"/>
</dbReference>
<dbReference type="PROSITE" id="PS50132">
    <property type="entry name" value="RGS"/>
    <property type="match status" value="1"/>
</dbReference>
<name>A0ABR4NBS5_9FUNG</name>
<feature type="region of interest" description="Disordered" evidence="1">
    <location>
        <begin position="879"/>
        <end position="954"/>
    </location>
</feature>
<feature type="region of interest" description="Disordered" evidence="1">
    <location>
        <begin position="1066"/>
        <end position="1124"/>
    </location>
</feature>
<dbReference type="CDD" id="cd07440">
    <property type="entry name" value="RGS"/>
    <property type="match status" value="1"/>
</dbReference>
<feature type="compositionally biased region" description="Low complexity" evidence="1">
    <location>
        <begin position="596"/>
        <end position="606"/>
    </location>
</feature>